<keyword evidence="1" id="KW-0732">Signal</keyword>
<dbReference type="EMBL" id="PJNI01000018">
    <property type="protein sequence ID" value="PKR79793.1"/>
    <property type="molecule type" value="Genomic_DNA"/>
</dbReference>
<dbReference type="AlphaFoldDB" id="A0A2I0QZR7"/>
<comment type="caution">
    <text evidence="2">The sequence shown here is derived from an EMBL/GenBank/DDBJ whole genome shotgun (WGS) entry which is preliminary data.</text>
</comment>
<gene>
    <name evidence="2" type="ORF">CW751_13255</name>
</gene>
<name>A0A2I0QZR7_9FLAO</name>
<accession>A0A2I0QZR7</accession>
<sequence>MKKLTTNLLLTIFFFGTLTTSIIAQNETAGTYYLFAKVDDVLIDFKKVETTSDRKVLTGYSDRAPFPKDLLDTVREKTNQLISKKLGVEANMLYVQDKKGRDRVTQGMSIFPGMPLMNFKPAMRADDRKYYVKIYMDISPRSTFKSDLNKNRSKQKPKVDIRVTIKDRYGKKYFKNREVLKDFDALQSETRVTNRVKITNSEVLSPEEIVEMYVLGLEAVLFEK</sequence>
<protein>
    <submittedName>
        <fullName evidence="2">Uncharacterized protein</fullName>
    </submittedName>
</protein>
<feature type="signal peptide" evidence="1">
    <location>
        <begin position="1"/>
        <end position="24"/>
    </location>
</feature>
<dbReference type="Proteomes" id="UP000236654">
    <property type="component" value="Unassembled WGS sequence"/>
</dbReference>
<keyword evidence="3" id="KW-1185">Reference proteome</keyword>
<feature type="chain" id="PRO_5014190464" evidence="1">
    <location>
        <begin position="25"/>
        <end position="224"/>
    </location>
</feature>
<evidence type="ECO:0000313" key="2">
    <source>
        <dbReference type="EMBL" id="PKR79793.1"/>
    </source>
</evidence>
<evidence type="ECO:0000313" key="3">
    <source>
        <dbReference type="Proteomes" id="UP000236654"/>
    </source>
</evidence>
<proteinExistence type="predicted"/>
<evidence type="ECO:0000256" key="1">
    <source>
        <dbReference type="SAM" id="SignalP"/>
    </source>
</evidence>
<organism evidence="2 3">
    <name type="scientific">Brumimicrobium salinarum</name>
    <dbReference type="NCBI Taxonomy" id="2058658"/>
    <lineage>
        <taxon>Bacteria</taxon>
        <taxon>Pseudomonadati</taxon>
        <taxon>Bacteroidota</taxon>
        <taxon>Flavobacteriia</taxon>
        <taxon>Flavobacteriales</taxon>
        <taxon>Crocinitomicaceae</taxon>
        <taxon>Brumimicrobium</taxon>
    </lineage>
</organism>
<dbReference type="RefSeq" id="WP_101335508.1">
    <property type="nucleotide sequence ID" value="NZ_PJNI01000018.1"/>
</dbReference>
<reference evidence="2 3" key="1">
    <citation type="submission" date="2017-12" db="EMBL/GenBank/DDBJ databases">
        <title>The draft genome sequence of Brumimicrobium saltpan LHR20.</title>
        <authorList>
            <person name="Do Z.-J."/>
            <person name="Luo H.-R."/>
        </authorList>
    </citation>
    <scope>NUCLEOTIDE SEQUENCE [LARGE SCALE GENOMIC DNA]</scope>
    <source>
        <strain evidence="2 3">LHR20</strain>
    </source>
</reference>